<comment type="caution">
    <text evidence="1">The sequence shown here is derived from an EMBL/GenBank/DDBJ whole genome shotgun (WGS) entry which is preliminary data.</text>
</comment>
<proteinExistence type="predicted"/>
<evidence type="ECO:0000313" key="1">
    <source>
        <dbReference type="EMBL" id="PIR47970.1"/>
    </source>
</evidence>
<sequence>MRLVICGSLTFVKEMDVLKTELDALGHETIVPLSADLVRAGDLDLAQLEVLKQAGQHHTLSIQYDAIRTHYKKIAEGDAVLVTNIEKNGVPGYIGGNTFLEMGFAHVLNKPIFVLYPLPNLTYTDEMLAMQPTVLNGNLNKITLHQTV</sequence>
<organism evidence="1 2">
    <name type="scientific">Candidatus Uhrbacteria bacterium CG10_big_fil_rev_8_21_14_0_10_50_16</name>
    <dbReference type="NCBI Taxonomy" id="1975039"/>
    <lineage>
        <taxon>Bacteria</taxon>
        <taxon>Candidatus Uhriibacteriota</taxon>
    </lineage>
</organism>
<evidence type="ECO:0000313" key="2">
    <source>
        <dbReference type="Proteomes" id="UP000230084"/>
    </source>
</evidence>
<dbReference type="AlphaFoldDB" id="A0A2H0RNC2"/>
<dbReference type="EMBL" id="PCYM01000001">
    <property type="protein sequence ID" value="PIR47970.1"/>
    <property type="molecule type" value="Genomic_DNA"/>
</dbReference>
<evidence type="ECO:0008006" key="3">
    <source>
        <dbReference type="Google" id="ProtNLM"/>
    </source>
</evidence>
<accession>A0A2H0RNC2</accession>
<protein>
    <recommendedName>
        <fullName evidence="3">Maf-like protein</fullName>
    </recommendedName>
</protein>
<name>A0A2H0RNC2_9BACT</name>
<dbReference type="Proteomes" id="UP000230084">
    <property type="component" value="Unassembled WGS sequence"/>
</dbReference>
<reference evidence="1 2" key="1">
    <citation type="submission" date="2017-09" db="EMBL/GenBank/DDBJ databases">
        <title>Depth-based differentiation of microbial function through sediment-hosted aquifers and enrichment of novel symbionts in the deep terrestrial subsurface.</title>
        <authorList>
            <person name="Probst A.J."/>
            <person name="Ladd B."/>
            <person name="Jarett J.K."/>
            <person name="Geller-Mcgrath D.E."/>
            <person name="Sieber C.M."/>
            <person name="Emerson J.B."/>
            <person name="Anantharaman K."/>
            <person name="Thomas B.C."/>
            <person name="Malmstrom R."/>
            <person name="Stieglmeier M."/>
            <person name="Klingl A."/>
            <person name="Woyke T."/>
            <person name="Ryan C.M."/>
            <person name="Banfield J.F."/>
        </authorList>
    </citation>
    <scope>NUCLEOTIDE SEQUENCE [LARGE SCALE GENOMIC DNA]</scope>
    <source>
        <strain evidence="1">CG10_big_fil_rev_8_21_14_0_10_50_16</strain>
    </source>
</reference>
<gene>
    <name evidence="1" type="ORF">COV06_01045</name>
</gene>